<dbReference type="EMBL" id="DVFU01000007">
    <property type="protein sequence ID" value="HIQ64136.1"/>
    <property type="molecule type" value="Genomic_DNA"/>
</dbReference>
<dbReference type="InterPro" id="IPR002347">
    <property type="entry name" value="SDR_fam"/>
</dbReference>
<comment type="caution">
    <text evidence="2">The sequence shown here is derived from an EMBL/GenBank/DDBJ whole genome shotgun (WGS) entry which is preliminary data.</text>
</comment>
<reference evidence="2" key="2">
    <citation type="journal article" date="2021" name="PeerJ">
        <title>Extensive microbial diversity within the chicken gut microbiome revealed by metagenomics and culture.</title>
        <authorList>
            <person name="Gilroy R."/>
            <person name="Ravi A."/>
            <person name="Getino M."/>
            <person name="Pursley I."/>
            <person name="Horton D.L."/>
            <person name="Alikhan N.F."/>
            <person name="Baker D."/>
            <person name="Gharbi K."/>
            <person name="Hall N."/>
            <person name="Watson M."/>
            <person name="Adriaenssens E.M."/>
            <person name="Foster-Nyarko E."/>
            <person name="Jarju S."/>
            <person name="Secka A."/>
            <person name="Antonio M."/>
            <person name="Oren A."/>
            <person name="Chaudhuri R.R."/>
            <person name="La Ragione R."/>
            <person name="Hildebrand F."/>
            <person name="Pallen M.J."/>
        </authorList>
    </citation>
    <scope>NUCLEOTIDE SEQUENCE</scope>
    <source>
        <strain evidence="2">CHK165-10780</strain>
    </source>
</reference>
<dbReference type="PANTHER" id="PTHR24314:SF21">
    <property type="entry name" value="CHLOROPHYLL(IDE) B REDUCTASE NYC1, CHLOROPLASTIC-RELATED"/>
    <property type="match status" value="1"/>
</dbReference>
<dbReference type="PRINTS" id="PR00081">
    <property type="entry name" value="GDHRDH"/>
</dbReference>
<name>A0A9D0YXM3_9FIRM</name>
<dbReference type="PRINTS" id="PR00080">
    <property type="entry name" value="SDRFAMILY"/>
</dbReference>
<organism evidence="2 3">
    <name type="scientific">Candidatus Faecenecus gallistercoris</name>
    <dbReference type="NCBI Taxonomy" id="2840793"/>
    <lineage>
        <taxon>Bacteria</taxon>
        <taxon>Bacillati</taxon>
        <taxon>Bacillota</taxon>
        <taxon>Bacillota incertae sedis</taxon>
        <taxon>Candidatus Faecenecus</taxon>
    </lineage>
</organism>
<dbReference type="PANTHER" id="PTHR24314">
    <property type="entry name" value="NON-SPECIFIC LIPID TRANSFER PROTEIN-RELATED"/>
    <property type="match status" value="1"/>
</dbReference>
<gene>
    <name evidence="2" type="ORF">IAC85_00175</name>
</gene>
<protein>
    <submittedName>
        <fullName evidence="2">SDR family oxidoreductase</fullName>
    </submittedName>
</protein>
<dbReference type="SUPFAM" id="SSF51735">
    <property type="entry name" value="NAD(P)-binding Rossmann-fold domains"/>
    <property type="match status" value="1"/>
</dbReference>
<dbReference type="Gene3D" id="3.40.50.720">
    <property type="entry name" value="NAD(P)-binding Rossmann-like Domain"/>
    <property type="match status" value="1"/>
</dbReference>
<dbReference type="InterPro" id="IPR036291">
    <property type="entry name" value="NAD(P)-bd_dom_sf"/>
</dbReference>
<comment type="similarity">
    <text evidence="1">Belongs to the short-chain dehydrogenases/reductases (SDR) family.</text>
</comment>
<dbReference type="Proteomes" id="UP000886725">
    <property type="component" value="Unassembled WGS sequence"/>
</dbReference>
<proteinExistence type="inferred from homology"/>
<dbReference type="AlphaFoldDB" id="A0A9D0YXM3"/>
<dbReference type="GO" id="GO:0034256">
    <property type="term" value="F:chlorophyll(ide) b reductase activity"/>
    <property type="evidence" value="ECO:0007669"/>
    <property type="project" value="TreeGrafter"/>
</dbReference>
<evidence type="ECO:0000313" key="3">
    <source>
        <dbReference type="Proteomes" id="UP000886725"/>
    </source>
</evidence>
<evidence type="ECO:0000313" key="2">
    <source>
        <dbReference type="EMBL" id="HIQ64136.1"/>
    </source>
</evidence>
<sequence>MNTVVITGSARGLGLELAKEFRKNNYNVVISDLKEESLASAKEELSKITSDAKIHSVVADVTSESDLEHLLDETQKEFQTIDIFINNAGVNQHMVPIWEVSSDEIKRLMDIDLKGAIIGTKLAIRRMMNQGHGAIYGIEGYGSNDAMMLGLSIYGTSKRGLTYFLEATAKEIKEKNLPIQIGALSPGIMITNFITHSLGEDEFELPEKTKKVYNILGDYPDVIAKFLVEKMLKNNKPFARINWLTNRKAAFRFMTCAWNKRDFFTKK</sequence>
<dbReference type="GO" id="GO:0015996">
    <property type="term" value="P:chlorophyll catabolic process"/>
    <property type="evidence" value="ECO:0007669"/>
    <property type="project" value="TreeGrafter"/>
</dbReference>
<dbReference type="Pfam" id="PF00106">
    <property type="entry name" value="adh_short"/>
    <property type="match status" value="1"/>
</dbReference>
<dbReference type="GO" id="GO:0010304">
    <property type="term" value="P:PSII associated light-harvesting complex II catabolic process"/>
    <property type="evidence" value="ECO:0007669"/>
    <property type="project" value="TreeGrafter"/>
</dbReference>
<dbReference type="InterPro" id="IPR052625">
    <property type="entry name" value="Chl_b_Red"/>
</dbReference>
<accession>A0A9D0YXM3</accession>
<dbReference type="CDD" id="cd05233">
    <property type="entry name" value="SDR_c"/>
    <property type="match status" value="1"/>
</dbReference>
<reference evidence="2" key="1">
    <citation type="submission" date="2020-10" db="EMBL/GenBank/DDBJ databases">
        <authorList>
            <person name="Gilroy R."/>
        </authorList>
    </citation>
    <scope>NUCLEOTIDE SEQUENCE</scope>
    <source>
        <strain evidence="2">CHK165-10780</strain>
    </source>
</reference>
<evidence type="ECO:0000256" key="1">
    <source>
        <dbReference type="RuleBase" id="RU000363"/>
    </source>
</evidence>